<evidence type="ECO:0000313" key="3">
    <source>
        <dbReference type="Proteomes" id="UP000231203"/>
    </source>
</evidence>
<organism evidence="2 3">
    <name type="scientific">Desulfobacter postgatei</name>
    <dbReference type="NCBI Taxonomy" id="2293"/>
    <lineage>
        <taxon>Bacteria</taxon>
        <taxon>Pseudomonadati</taxon>
        <taxon>Thermodesulfobacteriota</taxon>
        <taxon>Desulfobacteria</taxon>
        <taxon>Desulfobacterales</taxon>
        <taxon>Desulfobacteraceae</taxon>
        <taxon>Desulfobacter</taxon>
    </lineage>
</organism>
<evidence type="ECO:0000259" key="1">
    <source>
        <dbReference type="SMART" id="SM00471"/>
    </source>
</evidence>
<feature type="domain" description="HD/PDEase" evidence="1">
    <location>
        <begin position="19"/>
        <end position="155"/>
    </location>
</feature>
<name>A0A2G6MT12_9BACT</name>
<dbReference type="SMART" id="SM00471">
    <property type="entry name" value="HDc"/>
    <property type="match status" value="1"/>
</dbReference>
<dbReference type="InterPro" id="IPR003607">
    <property type="entry name" value="HD/PDEase_dom"/>
</dbReference>
<dbReference type="PANTHER" id="PTHR35795:SF1">
    <property type="entry name" value="BIS(5'-NUCLEOSYL)-TETRAPHOSPHATASE, SYMMETRICAL"/>
    <property type="match status" value="1"/>
</dbReference>
<dbReference type="InterPro" id="IPR051094">
    <property type="entry name" value="Diverse_Catalytic_Enzymes"/>
</dbReference>
<dbReference type="CDD" id="cd00077">
    <property type="entry name" value="HDc"/>
    <property type="match status" value="1"/>
</dbReference>
<dbReference type="SUPFAM" id="SSF109604">
    <property type="entry name" value="HD-domain/PDEase-like"/>
    <property type="match status" value="1"/>
</dbReference>
<keyword evidence="2" id="KW-0378">Hydrolase</keyword>
<dbReference type="Proteomes" id="UP000231203">
    <property type="component" value="Unassembled WGS sequence"/>
</dbReference>
<evidence type="ECO:0000313" key="2">
    <source>
        <dbReference type="EMBL" id="PIE63237.1"/>
    </source>
</evidence>
<reference evidence="2 3" key="1">
    <citation type="submission" date="2017-10" db="EMBL/GenBank/DDBJ databases">
        <title>Novel microbial diversity and functional potential in the marine mammal oral microbiome.</title>
        <authorList>
            <person name="Dudek N.K."/>
            <person name="Sun C.L."/>
            <person name="Burstein D."/>
            <person name="Kantor R.S."/>
            <person name="Aliaga Goltsman D.S."/>
            <person name="Bik E.M."/>
            <person name="Thomas B.C."/>
            <person name="Banfield J.F."/>
            <person name="Relman D.A."/>
        </authorList>
    </citation>
    <scope>NUCLEOTIDE SEQUENCE [LARGE SCALE GENOMIC DNA]</scope>
    <source>
        <strain evidence="2">DOLJORAL78_47_202</strain>
    </source>
</reference>
<dbReference type="AlphaFoldDB" id="A0A2G6MT12"/>
<dbReference type="InterPro" id="IPR006675">
    <property type="entry name" value="HDIG_dom"/>
</dbReference>
<comment type="caution">
    <text evidence="2">The sequence shown here is derived from an EMBL/GenBank/DDBJ whole genome shotgun (WGS) entry which is preliminary data.</text>
</comment>
<dbReference type="NCBIfam" id="TIGR00277">
    <property type="entry name" value="HDIG"/>
    <property type="match status" value="1"/>
</dbReference>
<dbReference type="InterPro" id="IPR006674">
    <property type="entry name" value="HD_domain"/>
</dbReference>
<dbReference type="EMBL" id="PDTI01000012">
    <property type="protein sequence ID" value="PIE63237.1"/>
    <property type="molecule type" value="Genomic_DNA"/>
</dbReference>
<protein>
    <submittedName>
        <fullName evidence="2">Phosphohydrolase</fullName>
    </submittedName>
</protein>
<dbReference type="Gene3D" id="1.10.3210.10">
    <property type="entry name" value="Hypothetical protein af1432"/>
    <property type="match status" value="1"/>
</dbReference>
<proteinExistence type="predicted"/>
<dbReference type="Pfam" id="PF01966">
    <property type="entry name" value="HD"/>
    <property type="match status" value="1"/>
</dbReference>
<dbReference type="GO" id="GO:0016787">
    <property type="term" value="F:hydrolase activity"/>
    <property type="evidence" value="ECO:0007669"/>
    <property type="project" value="UniProtKB-KW"/>
</dbReference>
<sequence length="184" mass="20816">MRIDPVEIIGQFYDPDSTLFELLVEHSRQVASKSLEIAKGVAHLNPDMDFIEKAAMLHDIGIFKTSSPKIGCNGKYPYVCHGYLGRELLDRMGLPREFGFVAERHTGAGITLENIIEADLPLPHREMVPVSLEEKIICCADKFYSKSPKKRDKVMTRKKIEKSLAKLNPGHAERFSAWADEFNL</sequence>
<accession>A0A2G6MT12</accession>
<dbReference type="PANTHER" id="PTHR35795">
    <property type="entry name" value="SLR1885 PROTEIN"/>
    <property type="match status" value="1"/>
</dbReference>
<gene>
    <name evidence="2" type="ORF">CSA25_01225</name>
</gene>